<feature type="non-terminal residue" evidence="1">
    <location>
        <position position="1"/>
    </location>
</feature>
<accession>A0A9R1ED08</accession>
<sequence>LHVRSEPTHHRLSLHLLQEANEFM</sequence>
<reference evidence="1" key="2">
    <citation type="submission" date="2020-03" db="EMBL/GenBank/DDBJ databases">
        <title>The second near-complete assembly of the hexaploid bread wheat (Triticum aestivum) genome.</title>
        <authorList>
            <person name="Zimin A.V."/>
            <person name="Puiu D."/>
            <person name="Shumante A."/>
            <person name="Alonge M."/>
            <person name="Salzberg S.L."/>
        </authorList>
    </citation>
    <scope>NUCLEOTIDE SEQUENCE</scope>
    <source>
        <tissue evidence="1">Leaf</tissue>
    </source>
</reference>
<feature type="non-terminal residue" evidence="1">
    <location>
        <position position="24"/>
    </location>
</feature>
<evidence type="ECO:0000313" key="1">
    <source>
        <dbReference type="EMBL" id="KAF7007831.1"/>
    </source>
</evidence>
<proteinExistence type="predicted"/>
<reference evidence="1" key="1">
    <citation type="journal article" date="2017" name="Gigascience">
        <title>The first near-complete assembly of the hexaploid bread wheat genome, Triticum aestivum.</title>
        <authorList>
            <person name="Zimin A.V."/>
            <person name="Puiu D."/>
            <person name="Hall R."/>
            <person name="Kingan S."/>
            <person name="Clavijo B.J."/>
            <person name="Salzberg S.L."/>
        </authorList>
    </citation>
    <scope>NUCLEOTIDE SEQUENCE</scope>
    <source>
        <tissue evidence="1">Leaf</tissue>
    </source>
</reference>
<dbReference type="AlphaFoldDB" id="A0A9R1ED08"/>
<comment type="caution">
    <text evidence="1">The sequence shown here is derived from an EMBL/GenBank/DDBJ whole genome shotgun (WGS) entry which is preliminary data.</text>
</comment>
<gene>
    <name evidence="1" type="ORF">CFC21_022722</name>
</gene>
<dbReference type="Proteomes" id="UP000815260">
    <property type="component" value="Chromosome 2B"/>
</dbReference>
<organism evidence="1">
    <name type="scientific">Triticum aestivum</name>
    <name type="common">Wheat</name>
    <dbReference type="NCBI Taxonomy" id="4565"/>
    <lineage>
        <taxon>Eukaryota</taxon>
        <taxon>Viridiplantae</taxon>
        <taxon>Streptophyta</taxon>
        <taxon>Embryophyta</taxon>
        <taxon>Tracheophyta</taxon>
        <taxon>Spermatophyta</taxon>
        <taxon>Magnoliopsida</taxon>
        <taxon>Liliopsida</taxon>
        <taxon>Poales</taxon>
        <taxon>Poaceae</taxon>
        <taxon>BOP clade</taxon>
        <taxon>Pooideae</taxon>
        <taxon>Triticodae</taxon>
        <taxon>Triticeae</taxon>
        <taxon>Triticinae</taxon>
        <taxon>Triticum</taxon>
    </lineage>
</organism>
<dbReference type="EMBL" id="CM022215">
    <property type="protein sequence ID" value="KAF7007831.1"/>
    <property type="molecule type" value="Genomic_DNA"/>
</dbReference>
<name>A0A9R1ED08_WHEAT</name>
<protein>
    <submittedName>
        <fullName evidence="1">Uncharacterized protein</fullName>
    </submittedName>
</protein>